<proteinExistence type="predicted"/>
<evidence type="ECO:0000256" key="1">
    <source>
        <dbReference type="ARBA" id="ARBA00023239"/>
    </source>
</evidence>
<name>A0A918XJW0_9GAMM</name>
<comment type="caution">
    <text evidence="3">The sequence shown here is derived from an EMBL/GenBank/DDBJ whole genome shotgun (WGS) entry which is preliminary data.</text>
</comment>
<feature type="domain" description="Amidohydrolase-related" evidence="2">
    <location>
        <begin position="185"/>
        <end position="404"/>
    </location>
</feature>
<gene>
    <name evidence="3" type="ORF">GCM10007053_19710</name>
</gene>
<dbReference type="GO" id="GO:0016787">
    <property type="term" value="F:hydrolase activity"/>
    <property type="evidence" value="ECO:0007669"/>
    <property type="project" value="InterPro"/>
</dbReference>
<dbReference type="InterPro" id="IPR032466">
    <property type="entry name" value="Metal_Hydrolase"/>
</dbReference>
<evidence type="ECO:0000259" key="2">
    <source>
        <dbReference type="Pfam" id="PF04909"/>
    </source>
</evidence>
<dbReference type="PROSITE" id="PS51257">
    <property type="entry name" value="PROKAR_LIPOPROTEIN"/>
    <property type="match status" value="1"/>
</dbReference>
<dbReference type="Proteomes" id="UP000644693">
    <property type="component" value="Unassembled WGS sequence"/>
</dbReference>
<dbReference type="SUPFAM" id="SSF51556">
    <property type="entry name" value="Metallo-dependent hydrolases"/>
    <property type="match status" value="1"/>
</dbReference>
<dbReference type="InterPro" id="IPR006680">
    <property type="entry name" value="Amidohydro-rel"/>
</dbReference>
<dbReference type="PANTHER" id="PTHR21240">
    <property type="entry name" value="2-AMINO-3-CARBOXYLMUCONATE-6-SEMIALDEHYDE DECARBOXYLASE"/>
    <property type="match status" value="1"/>
</dbReference>
<dbReference type="Gene3D" id="3.20.20.140">
    <property type="entry name" value="Metal-dependent hydrolases"/>
    <property type="match status" value="1"/>
</dbReference>
<sequence length="413" mass="45685">MSDQREKGLSRRALLKGFAATATLPMISGCSQDEQSSRLSQADIDALAEQRAEEARLTGKGPYGQQRYEGYRGLSELPWFELDNNMQLVCVDDSIPLGIDVHTHLGMSYLFAPDIDLTHSPTRVKHLLDSDGDGTTIDLDVYANANFSEAQLKVLQRNTIAQGLWGSSFAKTQTIPALVQEMSAMRIGHSVLLPIKTGLPFGDDLTERWRNAIQATNTRQSLTAGASVYPWDEDSVPELKAHLAAGAKVIKLHPTVQSFYPDDTRLMPLYEELERAGAVLFFHGGRAGIEPDSRQPYAVPLHYEAVLADFPKLQVVMGHAGARDQAAMTELATRYDNAWLGIHGQGVSRLEDIINRTGGERLLFGSDWPFYHIGMSLAKVLICTRDASRQGIRKKILQDNALQLMPQLRDSVN</sequence>
<dbReference type="PROSITE" id="PS51318">
    <property type="entry name" value="TAT"/>
    <property type="match status" value="1"/>
</dbReference>
<accession>A0A918XJW0</accession>
<dbReference type="Pfam" id="PF04909">
    <property type="entry name" value="Amidohydro_2"/>
    <property type="match status" value="1"/>
</dbReference>
<dbReference type="GO" id="GO:0016831">
    <property type="term" value="F:carboxy-lyase activity"/>
    <property type="evidence" value="ECO:0007669"/>
    <property type="project" value="InterPro"/>
</dbReference>
<dbReference type="InterPro" id="IPR032465">
    <property type="entry name" value="ACMSD"/>
</dbReference>
<organism evidence="3 4">
    <name type="scientific">Parahalioglobus pacificus</name>
    <dbReference type="NCBI Taxonomy" id="930806"/>
    <lineage>
        <taxon>Bacteria</taxon>
        <taxon>Pseudomonadati</taxon>
        <taxon>Pseudomonadota</taxon>
        <taxon>Gammaproteobacteria</taxon>
        <taxon>Cellvibrionales</taxon>
        <taxon>Halieaceae</taxon>
        <taxon>Parahalioglobus</taxon>
    </lineage>
</organism>
<reference evidence="3" key="2">
    <citation type="submission" date="2020-09" db="EMBL/GenBank/DDBJ databases">
        <authorList>
            <person name="Sun Q."/>
            <person name="Kim S."/>
        </authorList>
    </citation>
    <scope>NUCLEOTIDE SEQUENCE</scope>
    <source>
        <strain evidence="3">KCTC 23430</strain>
    </source>
</reference>
<evidence type="ECO:0000313" key="4">
    <source>
        <dbReference type="Proteomes" id="UP000644693"/>
    </source>
</evidence>
<reference evidence="3" key="1">
    <citation type="journal article" date="2014" name="Int. J. Syst. Evol. Microbiol.">
        <title>Complete genome sequence of Corynebacterium casei LMG S-19264T (=DSM 44701T), isolated from a smear-ripened cheese.</title>
        <authorList>
            <consortium name="US DOE Joint Genome Institute (JGI-PGF)"/>
            <person name="Walter F."/>
            <person name="Albersmeier A."/>
            <person name="Kalinowski J."/>
            <person name="Ruckert C."/>
        </authorList>
    </citation>
    <scope>NUCLEOTIDE SEQUENCE</scope>
    <source>
        <strain evidence="3">KCTC 23430</strain>
    </source>
</reference>
<keyword evidence="4" id="KW-1185">Reference proteome</keyword>
<evidence type="ECO:0000313" key="3">
    <source>
        <dbReference type="EMBL" id="GHD34264.1"/>
    </source>
</evidence>
<keyword evidence="1" id="KW-0456">Lyase</keyword>
<dbReference type="InterPro" id="IPR006311">
    <property type="entry name" value="TAT_signal"/>
</dbReference>
<dbReference type="AlphaFoldDB" id="A0A918XJW0"/>
<dbReference type="RefSeq" id="WP_189477636.1">
    <property type="nucleotide sequence ID" value="NZ_BMYM01000002.1"/>
</dbReference>
<protein>
    <recommendedName>
        <fullName evidence="2">Amidohydrolase-related domain-containing protein</fullName>
    </recommendedName>
</protein>
<dbReference type="EMBL" id="BMYM01000002">
    <property type="protein sequence ID" value="GHD34264.1"/>
    <property type="molecule type" value="Genomic_DNA"/>
</dbReference>
<dbReference type="CDD" id="cd01292">
    <property type="entry name" value="metallo-dependent_hydrolases"/>
    <property type="match status" value="1"/>
</dbReference>